<dbReference type="CDD" id="cd18008">
    <property type="entry name" value="DEXDc_SHPRH-like"/>
    <property type="match status" value="1"/>
</dbReference>
<organism evidence="14 15">
    <name type="scientific">Riccia sorocarpa</name>
    <dbReference type="NCBI Taxonomy" id="122646"/>
    <lineage>
        <taxon>Eukaryota</taxon>
        <taxon>Viridiplantae</taxon>
        <taxon>Streptophyta</taxon>
        <taxon>Embryophyta</taxon>
        <taxon>Marchantiophyta</taxon>
        <taxon>Marchantiopsida</taxon>
        <taxon>Marchantiidae</taxon>
        <taxon>Marchantiales</taxon>
        <taxon>Ricciaceae</taxon>
        <taxon>Riccia</taxon>
    </lineage>
</organism>
<dbReference type="GO" id="GO:0016787">
    <property type="term" value="F:hydrolase activity"/>
    <property type="evidence" value="ECO:0007669"/>
    <property type="project" value="UniProtKB-KW"/>
</dbReference>
<evidence type="ECO:0000259" key="11">
    <source>
        <dbReference type="PROSITE" id="PS50089"/>
    </source>
</evidence>
<dbReference type="Gene3D" id="3.40.50.300">
    <property type="entry name" value="P-loop containing nucleotide triphosphate hydrolases"/>
    <property type="match status" value="1"/>
</dbReference>
<evidence type="ECO:0000256" key="9">
    <source>
        <dbReference type="PROSITE-ProRule" id="PRU00175"/>
    </source>
</evidence>
<dbReference type="InterPro" id="IPR000330">
    <property type="entry name" value="SNF2_N"/>
</dbReference>
<dbReference type="InterPro" id="IPR027417">
    <property type="entry name" value="P-loop_NTPase"/>
</dbReference>
<comment type="similarity">
    <text evidence="1">Belongs to the SNF2/RAD54 helicase family. RAD16 subfamily.</text>
</comment>
<dbReference type="PROSITE" id="PS00518">
    <property type="entry name" value="ZF_RING_1"/>
    <property type="match status" value="1"/>
</dbReference>
<feature type="domain" description="RING-type" evidence="11">
    <location>
        <begin position="724"/>
        <end position="767"/>
    </location>
</feature>
<dbReference type="PANTHER" id="PTHR45626:SF12">
    <property type="entry name" value="DNA REPAIR PROTEIN RAD16"/>
    <property type="match status" value="1"/>
</dbReference>
<keyword evidence="3" id="KW-0547">Nucleotide-binding</keyword>
<dbReference type="PROSITE" id="PS50089">
    <property type="entry name" value="ZF_RING_2"/>
    <property type="match status" value="1"/>
</dbReference>
<dbReference type="InterPro" id="IPR017907">
    <property type="entry name" value="Znf_RING_CS"/>
</dbReference>
<keyword evidence="7" id="KW-0862">Zinc</keyword>
<evidence type="ECO:0000256" key="8">
    <source>
        <dbReference type="ARBA" id="ARBA00022840"/>
    </source>
</evidence>
<keyword evidence="2" id="KW-0479">Metal-binding</keyword>
<feature type="compositionally biased region" description="Low complexity" evidence="10">
    <location>
        <begin position="38"/>
        <end position="49"/>
    </location>
</feature>
<evidence type="ECO:0000256" key="5">
    <source>
        <dbReference type="ARBA" id="ARBA00022801"/>
    </source>
</evidence>
<dbReference type="InterPro" id="IPR014001">
    <property type="entry name" value="Helicase_ATP-bd"/>
</dbReference>
<evidence type="ECO:0000256" key="4">
    <source>
        <dbReference type="ARBA" id="ARBA00022771"/>
    </source>
</evidence>
<evidence type="ECO:0000313" key="15">
    <source>
        <dbReference type="Proteomes" id="UP001633002"/>
    </source>
</evidence>
<dbReference type="SUPFAM" id="SSF57850">
    <property type="entry name" value="RING/U-box"/>
    <property type="match status" value="1"/>
</dbReference>
<dbReference type="Gene3D" id="3.40.50.10810">
    <property type="entry name" value="Tandem AAA-ATPase domain"/>
    <property type="match status" value="2"/>
</dbReference>
<evidence type="ECO:0000256" key="2">
    <source>
        <dbReference type="ARBA" id="ARBA00022723"/>
    </source>
</evidence>
<dbReference type="GO" id="GO:0005524">
    <property type="term" value="F:ATP binding"/>
    <property type="evidence" value="ECO:0007669"/>
    <property type="project" value="UniProtKB-KW"/>
</dbReference>
<protein>
    <recommendedName>
        <fullName evidence="16">DNA repair protein RAD16</fullName>
    </recommendedName>
</protein>
<feature type="region of interest" description="Disordered" evidence="10">
    <location>
        <begin position="1"/>
        <end position="186"/>
    </location>
</feature>
<dbReference type="CDD" id="cd18793">
    <property type="entry name" value="SF2_C_SNF"/>
    <property type="match status" value="1"/>
</dbReference>
<dbReference type="SUPFAM" id="SSF52540">
    <property type="entry name" value="P-loop containing nucleoside triphosphate hydrolases"/>
    <property type="match status" value="2"/>
</dbReference>
<dbReference type="InterPro" id="IPR038718">
    <property type="entry name" value="SNF2-like_sf"/>
</dbReference>
<dbReference type="GO" id="GO:0008270">
    <property type="term" value="F:zinc ion binding"/>
    <property type="evidence" value="ECO:0007669"/>
    <property type="project" value="UniProtKB-KW"/>
</dbReference>
<sequence length="981" mass="109490">MSPDPPPAAKSSQGVLGWGNRGRNGQASISGIERPRTRSSMRTSTAVTTYNAGENALEGEEFFDNENGKEKSRKRKNPSSSARGRGRKKTGRSRGDDIPSDSSSDDSSDDSWMVNFAEMSKDESSDDKSRTSDDSDGSSLDGLGRKRRRLPEPRGQPRMRGGRGGRGGGRGRGEPKKRVSVKKGGPKETLQWERFIEDYNRSRIGLDEYDFEVLPKQSNPPAQMDPPAELCMPLLPFQREWLAWSLNQEKSEIRGGILADEMGMGKTIQAISLIVTDRHLYGPVNSSRVTAMKVPAFPEGPIEEAQNSVELPLVKATLVICPLVAVIQWRCEIEKFTAPGSVKVLIYHGPKRGLGVAELSQYDVVLSTYAIVESEHRKHVMPPKVHCRWCRKLFYPAKLAIHLRYFCGPSAQRTDKQSKQVKRKTTTASTACDSDIDDDICKGKGKKSGVPAARRRGPKFKVAPDDLGAAVQGAMDSLAGASSSGTVVGNSVLHSVQWARIVLDEAHSIKDRRCSTAKAIFALKSTFKWALSGTPLQNRVGELYSLVRFLGVDPYSYYFCRKCDCKSLDYKFNEGHKCECGHSSLLHFCWWNKFIANPIKRWGYVDDGRTAMNLLKDLVLNKTLLRRTKLERAADLALPPRTTYLRRDVFDAREEDFYQALYTQSQSQFNTYVDAGTLLNNYAHIFDLLTRLRQAVNHPYLVVYSATANSEAPQYDAPVQEAICGICHEPAEDIVKTGCQHSFCKVCMQEYMEAGKGLESLQCPSCQTALMVDLTRSGTEAVKEVAVKVPGRKRSSILNRIKLENFQSSTKIDAVREEIFDMLDKDPAAKAIIFSQFTAMLELIGHCLQKSGIRLVKLDGSMSMQARDQMINTFTNDVETKVFLMSLKAGGVALNLTVASHVFLMDPWWNPAVEQQAQDRIHRLGQYKPVRVIRFVIENTIEERILKLQEKKQLVFEGTVGGSAEALGKLTEDDLRFLFTN</sequence>
<dbReference type="InterPro" id="IPR049730">
    <property type="entry name" value="SNF2/RAD54-like_C"/>
</dbReference>
<evidence type="ECO:0008006" key="16">
    <source>
        <dbReference type="Google" id="ProtNLM"/>
    </source>
</evidence>
<dbReference type="AlphaFoldDB" id="A0ABD3GL66"/>
<evidence type="ECO:0000256" key="6">
    <source>
        <dbReference type="ARBA" id="ARBA00022806"/>
    </source>
</evidence>
<dbReference type="PROSITE" id="PS51192">
    <property type="entry name" value="HELICASE_ATP_BIND_1"/>
    <property type="match status" value="1"/>
</dbReference>
<dbReference type="InterPro" id="IPR001841">
    <property type="entry name" value="Znf_RING"/>
</dbReference>
<evidence type="ECO:0000259" key="13">
    <source>
        <dbReference type="PROSITE" id="PS51194"/>
    </source>
</evidence>
<accession>A0ABD3GL66</accession>
<evidence type="ECO:0000313" key="14">
    <source>
        <dbReference type="EMBL" id="KAL3679938.1"/>
    </source>
</evidence>
<dbReference type="Pfam" id="PF00176">
    <property type="entry name" value="SNF2-rel_dom"/>
    <property type="match status" value="2"/>
</dbReference>
<feature type="domain" description="Helicase ATP-binding" evidence="12">
    <location>
        <begin position="247"/>
        <end position="553"/>
    </location>
</feature>
<dbReference type="GO" id="GO:0004386">
    <property type="term" value="F:helicase activity"/>
    <property type="evidence" value="ECO:0007669"/>
    <property type="project" value="UniProtKB-KW"/>
</dbReference>
<dbReference type="Proteomes" id="UP001633002">
    <property type="component" value="Unassembled WGS sequence"/>
</dbReference>
<reference evidence="14 15" key="1">
    <citation type="submission" date="2024-09" db="EMBL/GenBank/DDBJ databases">
        <title>Chromosome-scale assembly of Riccia sorocarpa.</title>
        <authorList>
            <person name="Paukszto L."/>
        </authorList>
    </citation>
    <scope>NUCLEOTIDE SEQUENCE [LARGE SCALE GENOMIC DNA]</scope>
    <source>
        <strain evidence="14">LP-2024</strain>
        <tissue evidence="14">Aerial parts of the thallus</tissue>
    </source>
</reference>
<evidence type="ECO:0000259" key="12">
    <source>
        <dbReference type="PROSITE" id="PS51192"/>
    </source>
</evidence>
<dbReference type="EMBL" id="JBJQOH010000007">
    <property type="protein sequence ID" value="KAL3679938.1"/>
    <property type="molecule type" value="Genomic_DNA"/>
</dbReference>
<name>A0ABD3GL66_9MARC</name>
<dbReference type="PANTHER" id="PTHR45626">
    <property type="entry name" value="TRANSCRIPTION TERMINATION FACTOR 2-RELATED"/>
    <property type="match status" value="1"/>
</dbReference>
<dbReference type="Gene3D" id="3.30.40.10">
    <property type="entry name" value="Zinc/RING finger domain, C3HC4 (zinc finger)"/>
    <property type="match status" value="1"/>
</dbReference>
<dbReference type="Pfam" id="PF00097">
    <property type="entry name" value="zf-C3HC4"/>
    <property type="match status" value="1"/>
</dbReference>
<keyword evidence="5" id="KW-0378">Hydrolase</keyword>
<evidence type="ECO:0000256" key="7">
    <source>
        <dbReference type="ARBA" id="ARBA00022833"/>
    </source>
</evidence>
<keyword evidence="15" id="KW-1185">Reference proteome</keyword>
<proteinExistence type="inferred from homology"/>
<dbReference type="SMART" id="SM00184">
    <property type="entry name" value="RING"/>
    <property type="match status" value="1"/>
</dbReference>
<dbReference type="PROSITE" id="PS51194">
    <property type="entry name" value="HELICASE_CTER"/>
    <property type="match status" value="1"/>
</dbReference>
<dbReference type="SMART" id="SM00490">
    <property type="entry name" value="HELICc"/>
    <property type="match status" value="1"/>
</dbReference>
<dbReference type="Pfam" id="PF00271">
    <property type="entry name" value="Helicase_C"/>
    <property type="match status" value="1"/>
</dbReference>
<dbReference type="InterPro" id="IPR050628">
    <property type="entry name" value="SNF2_RAD54_helicase_TF"/>
</dbReference>
<comment type="caution">
    <text evidence="14">The sequence shown here is derived from an EMBL/GenBank/DDBJ whole genome shotgun (WGS) entry which is preliminary data.</text>
</comment>
<dbReference type="InterPro" id="IPR013083">
    <property type="entry name" value="Znf_RING/FYVE/PHD"/>
</dbReference>
<keyword evidence="4 9" id="KW-0863">Zinc-finger</keyword>
<gene>
    <name evidence="14" type="ORF">R1sor_022894</name>
</gene>
<dbReference type="SMART" id="SM00487">
    <property type="entry name" value="DEXDc"/>
    <property type="match status" value="1"/>
</dbReference>
<evidence type="ECO:0000256" key="3">
    <source>
        <dbReference type="ARBA" id="ARBA00022741"/>
    </source>
</evidence>
<feature type="compositionally biased region" description="Basic and acidic residues" evidence="10">
    <location>
        <begin position="119"/>
        <end position="133"/>
    </location>
</feature>
<keyword evidence="8" id="KW-0067">ATP-binding</keyword>
<dbReference type="InterPro" id="IPR001650">
    <property type="entry name" value="Helicase_C-like"/>
</dbReference>
<keyword evidence="6" id="KW-0347">Helicase</keyword>
<evidence type="ECO:0000256" key="1">
    <source>
        <dbReference type="ARBA" id="ARBA00008438"/>
    </source>
</evidence>
<feature type="domain" description="Helicase C-terminal" evidence="13">
    <location>
        <begin position="807"/>
        <end position="971"/>
    </location>
</feature>
<evidence type="ECO:0000256" key="10">
    <source>
        <dbReference type="SAM" id="MobiDB-lite"/>
    </source>
</evidence>
<dbReference type="InterPro" id="IPR018957">
    <property type="entry name" value="Znf_C3HC4_RING-type"/>
</dbReference>